<sequence length="107" mass="11491">MRYRRIMLVAAWLTAGAALAQAPSGSREDWALQAAASPARYRLGSPVVLAESKKSPFRFSDGSDGGVLNKPPPRPMDRAAVLGTERAWVGGRPPLDCAMTPMDARCH</sequence>
<organism evidence="2 3">
    <name type="scientific">Rhodanobacter soli</name>
    <dbReference type="NCBI Taxonomy" id="590609"/>
    <lineage>
        <taxon>Bacteria</taxon>
        <taxon>Pseudomonadati</taxon>
        <taxon>Pseudomonadota</taxon>
        <taxon>Gammaproteobacteria</taxon>
        <taxon>Lysobacterales</taxon>
        <taxon>Rhodanobacteraceae</taxon>
        <taxon>Rhodanobacter</taxon>
    </lineage>
</organism>
<gene>
    <name evidence="2" type="ORF">ABIE04_000939</name>
</gene>
<dbReference type="RefSeq" id="WP_354547433.1">
    <property type="nucleotide sequence ID" value="NZ_JBEPSD010000001.1"/>
</dbReference>
<dbReference type="EMBL" id="JBEPSD010000001">
    <property type="protein sequence ID" value="MET4568612.1"/>
    <property type="molecule type" value="Genomic_DNA"/>
</dbReference>
<dbReference type="Proteomes" id="UP001549251">
    <property type="component" value="Unassembled WGS sequence"/>
</dbReference>
<feature type="signal peptide" evidence="1">
    <location>
        <begin position="1"/>
        <end position="20"/>
    </location>
</feature>
<keyword evidence="1" id="KW-0732">Signal</keyword>
<protein>
    <submittedName>
        <fullName evidence="2">Uncharacterized protein</fullName>
    </submittedName>
</protein>
<evidence type="ECO:0000313" key="3">
    <source>
        <dbReference type="Proteomes" id="UP001549251"/>
    </source>
</evidence>
<reference evidence="2 3" key="1">
    <citation type="submission" date="2024-06" db="EMBL/GenBank/DDBJ databases">
        <title>Sorghum-associated microbial communities from plants grown in Nebraska, USA.</title>
        <authorList>
            <person name="Schachtman D."/>
        </authorList>
    </citation>
    <scope>NUCLEOTIDE SEQUENCE [LARGE SCALE GENOMIC DNA]</scope>
    <source>
        <strain evidence="2 3">1757</strain>
    </source>
</reference>
<feature type="chain" id="PRO_5046161054" evidence="1">
    <location>
        <begin position="21"/>
        <end position="107"/>
    </location>
</feature>
<accession>A0ABV2PUB3</accession>
<evidence type="ECO:0000256" key="1">
    <source>
        <dbReference type="SAM" id="SignalP"/>
    </source>
</evidence>
<name>A0ABV2PUB3_9GAMM</name>
<comment type="caution">
    <text evidence="2">The sequence shown here is derived from an EMBL/GenBank/DDBJ whole genome shotgun (WGS) entry which is preliminary data.</text>
</comment>
<proteinExistence type="predicted"/>
<evidence type="ECO:0000313" key="2">
    <source>
        <dbReference type="EMBL" id="MET4568612.1"/>
    </source>
</evidence>
<keyword evidence="3" id="KW-1185">Reference proteome</keyword>